<organism evidence="3 4">
    <name type="scientific">Mycena albidolilacea</name>
    <dbReference type="NCBI Taxonomy" id="1033008"/>
    <lineage>
        <taxon>Eukaryota</taxon>
        <taxon>Fungi</taxon>
        <taxon>Dikarya</taxon>
        <taxon>Basidiomycota</taxon>
        <taxon>Agaricomycotina</taxon>
        <taxon>Agaricomycetes</taxon>
        <taxon>Agaricomycetidae</taxon>
        <taxon>Agaricales</taxon>
        <taxon>Marasmiineae</taxon>
        <taxon>Mycenaceae</taxon>
        <taxon>Mycena</taxon>
    </lineage>
</organism>
<reference evidence="3" key="1">
    <citation type="submission" date="2023-03" db="EMBL/GenBank/DDBJ databases">
        <title>Massive genome expansion in bonnet fungi (Mycena s.s.) driven by repeated elements and novel gene families across ecological guilds.</title>
        <authorList>
            <consortium name="Lawrence Berkeley National Laboratory"/>
            <person name="Harder C.B."/>
            <person name="Miyauchi S."/>
            <person name="Viragh M."/>
            <person name="Kuo A."/>
            <person name="Thoen E."/>
            <person name="Andreopoulos B."/>
            <person name="Lu D."/>
            <person name="Skrede I."/>
            <person name="Drula E."/>
            <person name="Henrissat B."/>
            <person name="Morin E."/>
            <person name="Kohler A."/>
            <person name="Barry K."/>
            <person name="LaButti K."/>
            <person name="Morin E."/>
            <person name="Salamov A."/>
            <person name="Lipzen A."/>
            <person name="Mereny Z."/>
            <person name="Hegedus B."/>
            <person name="Baldrian P."/>
            <person name="Stursova M."/>
            <person name="Weitz H."/>
            <person name="Taylor A."/>
            <person name="Grigoriev I.V."/>
            <person name="Nagy L.G."/>
            <person name="Martin F."/>
            <person name="Kauserud H."/>
        </authorList>
    </citation>
    <scope>NUCLEOTIDE SEQUENCE</scope>
    <source>
        <strain evidence="3">CBHHK002</strain>
    </source>
</reference>
<protein>
    <submittedName>
        <fullName evidence="3">Uncharacterized protein</fullName>
    </submittedName>
</protein>
<evidence type="ECO:0000313" key="3">
    <source>
        <dbReference type="EMBL" id="KAJ7347709.1"/>
    </source>
</evidence>
<evidence type="ECO:0000256" key="1">
    <source>
        <dbReference type="SAM" id="MobiDB-lite"/>
    </source>
</evidence>
<name>A0AAD7A1N5_9AGAR</name>
<dbReference type="Proteomes" id="UP001218218">
    <property type="component" value="Unassembled WGS sequence"/>
</dbReference>
<keyword evidence="2" id="KW-0732">Signal</keyword>
<comment type="caution">
    <text evidence="3">The sequence shown here is derived from an EMBL/GenBank/DDBJ whole genome shotgun (WGS) entry which is preliminary data.</text>
</comment>
<feature type="signal peptide" evidence="2">
    <location>
        <begin position="1"/>
        <end position="17"/>
    </location>
</feature>
<dbReference type="EMBL" id="JARIHO010000018">
    <property type="protein sequence ID" value="KAJ7347709.1"/>
    <property type="molecule type" value="Genomic_DNA"/>
</dbReference>
<evidence type="ECO:0000313" key="4">
    <source>
        <dbReference type="Proteomes" id="UP001218218"/>
    </source>
</evidence>
<gene>
    <name evidence="3" type="ORF">DFH08DRAFT_808497</name>
</gene>
<feature type="chain" id="PRO_5042221300" evidence="2">
    <location>
        <begin position="18"/>
        <end position="140"/>
    </location>
</feature>
<feature type="region of interest" description="Disordered" evidence="1">
    <location>
        <begin position="119"/>
        <end position="140"/>
    </location>
</feature>
<sequence length="140" mass="15169">MAAAWGMCGSTLLPTQLLYHLTSWTSFCQKCCSGGVPEVRCTALRIEKLPFKVSARSYPAFYSSSALTDGDWMMISPQQAPRVLRTGPLRWVVLYENNLPKSGPPRGTILARPPAVLAAQPSLGSDDPPSNVEKILTSST</sequence>
<keyword evidence="4" id="KW-1185">Reference proteome</keyword>
<proteinExistence type="predicted"/>
<dbReference type="AlphaFoldDB" id="A0AAD7A1N5"/>
<accession>A0AAD7A1N5</accession>
<evidence type="ECO:0000256" key="2">
    <source>
        <dbReference type="SAM" id="SignalP"/>
    </source>
</evidence>